<feature type="transmembrane region" description="Helical" evidence="1">
    <location>
        <begin position="39"/>
        <end position="56"/>
    </location>
</feature>
<feature type="transmembrane region" description="Helical" evidence="1">
    <location>
        <begin position="68"/>
        <end position="87"/>
    </location>
</feature>
<feature type="transmembrane region" description="Helical" evidence="1">
    <location>
        <begin position="228"/>
        <end position="251"/>
    </location>
</feature>
<dbReference type="InterPro" id="IPR038770">
    <property type="entry name" value="Na+/solute_symporter_sf"/>
</dbReference>
<protein>
    <submittedName>
        <fullName evidence="2">Bile acid:sodium symporter</fullName>
    </submittedName>
</protein>
<dbReference type="AlphaFoldDB" id="A0A6I4THZ6"/>
<dbReference type="EMBL" id="WTYI01000001">
    <property type="protein sequence ID" value="MXO95396.1"/>
    <property type="molecule type" value="Genomic_DNA"/>
</dbReference>
<dbReference type="Proteomes" id="UP000432727">
    <property type="component" value="Unassembled WGS sequence"/>
</dbReference>
<comment type="caution">
    <text evidence="2">The sequence shown here is derived from an EMBL/GenBank/DDBJ whole genome shotgun (WGS) entry which is preliminary data.</text>
</comment>
<feature type="transmembrane region" description="Helical" evidence="1">
    <location>
        <begin position="291"/>
        <end position="312"/>
    </location>
</feature>
<reference evidence="2 3" key="1">
    <citation type="submission" date="2019-12" db="EMBL/GenBank/DDBJ databases">
        <title>Genomic-based taxomic classification of the family Erythrobacteraceae.</title>
        <authorList>
            <person name="Xu L."/>
        </authorList>
    </citation>
    <scope>NUCLEOTIDE SEQUENCE [LARGE SCALE GENOMIC DNA]</scope>
    <source>
        <strain evidence="2 3">JCM 12189</strain>
    </source>
</reference>
<keyword evidence="3" id="KW-1185">Reference proteome</keyword>
<dbReference type="Gene3D" id="1.20.1530.20">
    <property type="match status" value="1"/>
</dbReference>
<dbReference type="PANTHER" id="PTHR18640">
    <property type="entry name" value="SOLUTE CARRIER FAMILY 10 MEMBER 7"/>
    <property type="match status" value="1"/>
</dbReference>
<evidence type="ECO:0000313" key="2">
    <source>
        <dbReference type="EMBL" id="MXO95396.1"/>
    </source>
</evidence>
<name>A0A6I4THZ6_9SPHN</name>
<feature type="transmembrane region" description="Helical" evidence="1">
    <location>
        <begin position="164"/>
        <end position="182"/>
    </location>
</feature>
<feature type="transmembrane region" description="Helical" evidence="1">
    <location>
        <begin position="263"/>
        <end position="285"/>
    </location>
</feature>
<gene>
    <name evidence="2" type="ORF">GRI34_03055</name>
</gene>
<sequence>MAIRAITRDPMLRLLLLAMVLAALLPATGYWRGVAQMTANAGIFALFLANGMRIPRAEIASGIANWRFFLPLALWMFGAMALVGLGLSHGGQAIVPPLVAIGFLYLGVLPTTVQSSTSYSSLAQGNVALSVIAAASMSILGVFISVPIFLALGGSGEGMVGSDALIKIILILILPFAIGQILQRRTATFIARQKARIVWLDRLVIAFAVYVAFSGAVEQGIWERIDAAEWAATLALVAIFLVVAHAGAWLASAALSLARQDRIAFLFAGAQKSAAIGAPLATVLFEPAAAGFIVLPLLLYHFFQLVLAAPLATRLAARSALRPDASGYDAPTTRS</sequence>
<keyword evidence="1" id="KW-1133">Transmembrane helix</keyword>
<feature type="transmembrane region" description="Helical" evidence="1">
    <location>
        <begin position="93"/>
        <end position="113"/>
    </location>
</feature>
<keyword evidence="1" id="KW-0472">Membrane</keyword>
<feature type="transmembrane region" description="Helical" evidence="1">
    <location>
        <begin position="203"/>
        <end position="222"/>
    </location>
</feature>
<dbReference type="PIRSF" id="PIRSF026166">
    <property type="entry name" value="UCP026166"/>
    <property type="match status" value="1"/>
</dbReference>
<dbReference type="OrthoDB" id="9792271at2"/>
<accession>A0A6I4THZ6</accession>
<dbReference type="InterPro" id="IPR016833">
    <property type="entry name" value="Put_Na-Bile_cotransptr"/>
</dbReference>
<keyword evidence="1" id="KW-0812">Transmembrane</keyword>
<organism evidence="2 3">
    <name type="scientific">Qipengyuania aquimaris</name>
    <dbReference type="NCBI Taxonomy" id="255984"/>
    <lineage>
        <taxon>Bacteria</taxon>
        <taxon>Pseudomonadati</taxon>
        <taxon>Pseudomonadota</taxon>
        <taxon>Alphaproteobacteria</taxon>
        <taxon>Sphingomonadales</taxon>
        <taxon>Erythrobacteraceae</taxon>
        <taxon>Qipengyuania</taxon>
    </lineage>
</organism>
<dbReference type="PANTHER" id="PTHR18640:SF5">
    <property type="entry name" value="SODIUM_BILE ACID COTRANSPORTER 7"/>
    <property type="match status" value="1"/>
</dbReference>
<feature type="transmembrane region" description="Helical" evidence="1">
    <location>
        <begin position="125"/>
        <end position="152"/>
    </location>
</feature>
<evidence type="ECO:0000256" key="1">
    <source>
        <dbReference type="SAM" id="Phobius"/>
    </source>
</evidence>
<proteinExistence type="predicted"/>
<dbReference type="Pfam" id="PF13593">
    <property type="entry name" value="SBF_like"/>
    <property type="match status" value="1"/>
</dbReference>
<evidence type="ECO:0000313" key="3">
    <source>
        <dbReference type="Proteomes" id="UP000432727"/>
    </source>
</evidence>
<dbReference type="GO" id="GO:0005886">
    <property type="term" value="C:plasma membrane"/>
    <property type="evidence" value="ECO:0007669"/>
    <property type="project" value="TreeGrafter"/>
</dbReference>